<proteinExistence type="predicted"/>
<dbReference type="AlphaFoldDB" id="A0A6M2D9M9"/>
<dbReference type="EMBL" id="GHWJ01010048">
    <property type="protein sequence ID" value="NOV42785.1"/>
    <property type="molecule type" value="Transcribed_RNA"/>
</dbReference>
<evidence type="ECO:0000256" key="1">
    <source>
        <dbReference type="SAM" id="SignalP"/>
    </source>
</evidence>
<sequence length="106" mass="11577">MFHIPFSLFGLLSLFLPWTGDVFTLYSAPSLSIGTQAFCAPVGGAQHPDRVLLPSPPAVCGDTYWLHVCSFAIKPCGSFQNVRVFPLVLQTLYIWGRSAITVGFNV</sequence>
<evidence type="ECO:0000313" key="2">
    <source>
        <dbReference type="EMBL" id="NOV42785.1"/>
    </source>
</evidence>
<accession>A0A6M2D9M9</accession>
<organism evidence="2">
    <name type="scientific">Rhipicephalus microplus</name>
    <name type="common">Cattle tick</name>
    <name type="synonym">Boophilus microplus</name>
    <dbReference type="NCBI Taxonomy" id="6941"/>
    <lineage>
        <taxon>Eukaryota</taxon>
        <taxon>Metazoa</taxon>
        <taxon>Ecdysozoa</taxon>
        <taxon>Arthropoda</taxon>
        <taxon>Chelicerata</taxon>
        <taxon>Arachnida</taxon>
        <taxon>Acari</taxon>
        <taxon>Parasitiformes</taxon>
        <taxon>Ixodida</taxon>
        <taxon>Ixodoidea</taxon>
        <taxon>Ixodidae</taxon>
        <taxon>Rhipicephalinae</taxon>
        <taxon>Rhipicephalus</taxon>
        <taxon>Boophilus</taxon>
    </lineage>
</organism>
<reference evidence="2" key="1">
    <citation type="submission" date="2019-09" db="EMBL/GenBank/DDBJ databases">
        <title>Organ-specific transcriptomic study of the physiology of the cattle tick, Rhipicephalus microplus.</title>
        <authorList>
            <person name="Tirloni L."/>
            <person name="Braz G."/>
            <person name="Gandara A.C.P."/>
            <person name="Sabadin G.A."/>
            <person name="da Silva R.M."/>
            <person name="Guizzo M.G."/>
            <person name="Machado J.A."/>
            <person name="Costa E.P."/>
            <person name="Gomes H.F."/>
            <person name="Moraes J."/>
            <person name="Mota M.B.S."/>
            <person name="Mesquita R.D."/>
            <person name="Alvarenga P.H."/>
            <person name="Alves F."/>
            <person name="Seixas A."/>
            <person name="da Fonseca R.N."/>
            <person name="Fogaca A."/>
            <person name="Logullo C."/>
            <person name="Tanaka A."/>
            <person name="Daffre S."/>
            <person name="Termignoni C."/>
            <person name="Vaz I.S.Jr."/>
            <person name="Oliveira P.L."/>
            <person name="Ribeiro J.M."/>
        </authorList>
    </citation>
    <scope>NUCLEOTIDE SEQUENCE</scope>
    <source>
        <strain evidence="2">Porto Alegre</strain>
    </source>
</reference>
<feature type="chain" id="PRO_5027093477" evidence="1">
    <location>
        <begin position="21"/>
        <end position="106"/>
    </location>
</feature>
<name>A0A6M2D9M9_RHIMP</name>
<feature type="signal peptide" evidence="1">
    <location>
        <begin position="1"/>
        <end position="20"/>
    </location>
</feature>
<protein>
    <submittedName>
        <fullName evidence="2">Putative secreted protein</fullName>
    </submittedName>
</protein>
<keyword evidence="1" id="KW-0732">Signal</keyword>